<gene>
    <name evidence="1" type="ORF">RIF29_29127</name>
</gene>
<comment type="caution">
    <text evidence="1">The sequence shown here is derived from an EMBL/GenBank/DDBJ whole genome shotgun (WGS) entry which is preliminary data.</text>
</comment>
<protein>
    <submittedName>
        <fullName evidence="1">Uncharacterized protein</fullName>
    </submittedName>
</protein>
<accession>A0AAN9EKQ0</accession>
<dbReference type="AlphaFoldDB" id="A0AAN9EKQ0"/>
<reference evidence="1 2" key="1">
    <citation type="submission" date="2024-01" db="EMBL/GenBank/DDBJ databases">
        <title>The genomes of 5 underutilized Papilionoideae crops provide insights into root nodulation and disease resistanc.</title>
        <authorList>
            <person name="Yuan L."/>
        </authorList>
    </citation>
    <scope>NUCLEOTIDE SEQUENCE [LARGE SCALE GENOMIC DNA]</scope>
    <source>
        <strain evidence="1">ZHUSHIDOU_FW_LH</strain>
        <tissue evidence="1">Leaf</tissue>
    </source>
</reference>
<name>A0AAN9EKQ0_CROPI</name>
<sequence length="116" mass="11745">MLICRIIDFATKIIDYPCLRDSGAGILVDGVAIGAQSADLNARAEVECGASGERSGDLNARAMLESGASTGGRSSLGARGMVSPVLAVAVLISSDAIKSGAMQNPHAASVFPRVQA</sequence>
<evidence type="ECO:0000313" key="2">
    <source>
        <dbReference type="Proteomes" id="UP001372338"/>
    </source>
</evidence>
<dbReference type="EMBL" id="JAYWIO010000006">
    <property type="protein sequence ID" value="KAK7255708.1"/>
    <property type="molecule type" value="Genomic_DNA"/>
</dbReference>
<keyword evidence="2" id="KW-1185">Reference proteome</keyword>
<proteinExistence type="predicted"/>
<evidence type="ECO:0000313" key="1">
    <source>
        <dbReference type="EMBL" id="KAK7255708.1"/>
    </source>
</evidence>
<dbReference type="Proteomes" id="UP001372338">
    <property type="component" value="Unassembled WGS sequence"/>
</dbReference>
<organism evidence="1 2">
    <name type="scientific">Crotalaria pallida</name>
    <name type="common">Smooth rattlebox</name>
    <name type="synonym">Crotalaria striata</name>
    <dbReference type="NCBI Taxonomy" id="3830"/>
    <lineage>
        <taxon>Eukaryota</taxon>
        <taxon>Viridiplantae</taxon>
        <taxon>Streptophyta</taxon>
        <taxon>Embryophyta</taxon>
        <taxon>Tracheophyta</taxon>
        <taxon>Spermatophyta</taxon>
        <taxon>Magnoliopsida</taxon>
        <taxon>eudicotyledons</taxon>
        <taxon>Gunneridae</taxon>
        <taxon>Pentapetalae</taxon>
        <taxon>rosids</taxon>
        <taxon>fabids</taxon>
        <taxon>Fabales</taxon>
        <taxon>Fabaceae</taxon>
        <taxon>Papilionoideae</taxon>
        <taxon>50 kb inversion clade</taxon>
        <taxon>genistoids sensu lato</taxon>
        <taxon>core genistoids</taxon>
        <taxon>Crotalarieae</taxon>
        <taxon>Crotalaria</taxon>
    </lineage>
</organism>